<organism evidence="2 3">
    <name type="scientific">Paspalum notatum var. saurae</name>
    <dbReference type="NCBI Taxonomy" id="547442"/>
    <lineage>
        <taxon>Eukaryota</taxon>
        <taxon>Viridiplantae</taxon>
        <taxon>Streptophyta</taxon>
        <taxon>Embryophyta</taxon>
        <taxon>Tracheophyta</taxon>
        <taxon>Spermatophyta</taxon>
        <taxon>Magnoliopsida</taxon>
        <taxon>Liliopsida</taxon>
        <taxon>Poales</taxon>
        <taxon>Poaceae</taxon>
        <taxon>PACMAD clade</taxon>
        <taxon>Panicoideae</taxon>
        <taxon>Andropogonodae</taxon>
        <taxon>Paspaleae</taxon>
        <taxon>Paspalinae</taxon>
        <taxon>Paspalum</taxon>
    </lineage>
</organism>
<proteinExistence type="predicted"/>
<keyword evidence="3" id="KW-1185">Reference proteome</keyword>
<reference evidence="2 3" key="1">
    <citation type="submission" date="2024-02" db="EMBL/GenBank/DDBJ databases">
        <title>High-quality chromosome-scale genome assembly of Pensacola bahiagrass (Paspalum notatum Flugge var. saurae).</title>
        <authorList>
            <person name="Vega J.M."/>
            <person name="Podio M."/>
            <person name="Orjuela J."/>
            <person name="Siena L.A."/>
            <person name="Pessino S.C."/>
            <person name="Combes M.C."/>
            <person name="Mariac C."/>
            <person name="Albertini E."/>
            <person name="Pupilli F."/>
            <person name="Ortiz J.P.A."/>
            <person name="Leblanc O."/>
        </authorList>
    </citation>
    <scope>NUCLEOTIDE SEQUENCE [LARGE SCALE GENOMIC DNA]</scope>
    <source>
        <strain evidence="2">R1</strain>
        <tissue evidence="2">Leaf</tissue>
    </source>
</reference>
<gene>
    <name evidence="2" type="ORF">U9M48_039697</name>
</gene>
<feature type="compositionally biased region" description="Basic and acidic residues" evidence="1">
    <location>
        <begin position="50"/>
        <end position="61"/>
    </location>
</feature>
<dbReference type="EMBL" id="CP144753">
    <property type="protein sequence ID" value="WVZ93740.1"/>
    <property type="molecule type" value="Genomic_DNA"/>
</dbReference>
<dbReference type="Proteomes" id="UP001341281">
    <property type="component" value="Chromosome 09"/>
</dbReference>
<feature type="compositionally biased region" description="Low complexity" evidence="1">
    <location>
        <begin position="29"/>
        <end position="45"/>
    </location>
</feature>
<accession>A0AAQ3UP08</accession>
<name>A0AAQ3UP08_PASNO</name>
<evidence type="ECO:0000256" key="1">
    <source>
        <dbReference type="SAM" id="MobiDB-lite"/>
    </source>
</evidence>
<sequence length="81" mass="9067">MMTATGVRREPEPPARHLRRYYAVPRARTATTSPTVGTATPTPSTLGPEKLSEDPDEHDYFDSTQGFGDELDDNHFYAGRR</sequence>
<dbReference type="AlphaFoldDB" id="A0AAQ3UP08"/>
<feature type="region of interest" description="Disordered" evidence="1">
    <location>
        <begin position="1"/>
        <end position="81"/>
    </location>
</feature>
<protein>
    <submittedName>
        <fullName evidence="2">Uncharacterized protein</fullName>
    </submittedName>
</protein>
<evidence type="ECO:0000313" key="2">
    <source>
        <dbReference type="EMBL" id="WVZ93740.1"/>
    </source>
</evidence>
<evidence type="ECO:0000313" key="3">
    <source>
        <dbReference type="Proteomes" id="UP001341281"/>
    </source>
</evidence>